<dbReference type="PANTHER" id="PTHR23235">
    <property type="entry name" value="KRUEPPEL-LIKE TRANSCRIPTION FACTOR"/>
    <property type="match status" value="1"/>
</dbReference>
<evidence type="ECO:0000256" key="4">
    <source>
        <dbReference type="ARBA" id="ARBA00022833"/>
    </source>
</evidence>
<feature type="compositionally biased region" description="Polar residues" evidence="8">
    <location>
        <begin position="31"/>
        <end position="40"/>
    </location>
</feature>
<dbReference type="GeneID" id="108695547"/>
<accession>A0A8J1L3T8</accession>
<evidence type="ECO:0000256" key="8">
    <source>
        <dbReference type="SAM" id="MobiDB-lite"/>
    </source>
</evidence>
<evidence type="ECO:0000313" key="11">
    <source>
        <dbReference type="RefSeq" id="XP_041424216.1"/>
    </source>
</evidence>
<keyword evidence="1" id="KW-0479">Metal-binding</keyword>
<dbReference type="PROSITE" id="PS50157">
    <property type="entry name" value="ZINC_FINGER_C2H2_2"/>
    <property type="match status" value="3"/>
</dbReference>
<dbReference type="FunFam" id="3.30.160.60:FF:000759">
    <property type="entry name" value="zinc finger protein 16"/>
    <property type="match status" value="1"/>
</dbReference>
<dbReference type="SUPFAM" id="SSF57667">
    <property type="entry name" value="beta-beta-alpha zinc fingers"/>
    <property type="match status" value="2"/>
</dbReference>
<dbReference type="RefSeq" id="XP_041424216.1">
    <property type="nucleotide sequence ID" value="XM_041568282.1"/>
</dbReference>
<protein>
    <submittedName>
        <fullName evidence="11">Gastrula zinc finger protein XlCGF49.1-like</fullName>
    </submittedName>
</protein>
<evidence type="ECO:0000256" key="2">
    <source>
        <dbReference type="ARBA" id="ARBA00022737"/>
    </source>
</evidence>
<dbReference type="FunFam" id="3.30.160.60:FF:002343">
    <property type="entry name" value="Zinc finger protein 33A"/>
    <property type="match status" value="1"/>
</dbReference>
<keyword evidence="6" id="KW-0804">Transcription</keyword>
<evidence type="ECO:0000256" key="3">
    <source>
        <dbReference type="ARBA" id="ARBA00022771"/>
    </source>
</evidence>
<dbReference type="InterPro" id="IPR036236">
    <property type="entry name" value="Znf_C2H2_sf"/>
</dbReference>
<feature type="domain" description="C2H2-type" evidence="9">
    <location>
        <begin position="127"/>
        <end position="154"/>
    </location>
</feature>
<sequence>MDPVPGAAQDSPVCETPIKSEDPSNEVPEVTESSDSAKSQSHLRKQTAIEGQKSSGCLRGADWSQSSPQLIHQEGNPFTCSMCERSFTCSLQKHIGLHTGEKPHMWENVYSSNLHSHQKVHIGEKPFTCTECGKSFSRNSTLRAHLRSHMGEKSFHCTECGRSFSRKCTLEIHQKIHMGGAKYSLAQSVGKSSLAKTQS</sequence>
<keyword evidence="5" id="KW-0805">Transcription regulation</keyword>
<dbReference type="InterPro" id="IPR013087">
    <property type="entry name" value="Znf_C2H2_type"/>
</dbReference>
<evidence type="ECO:0000256" key="7">
    <source>
        <dbReference type="PROSITE-ProRule" id="PRU00042"/>
    </source>
</evidence>
<dbReference type="PROSITE" id="PS00028">
    <property type="entry name" value="ZINC_FINGER_C2H2_1"/>
    <property type="match status" value="2"/>
</dbReference>
<name>A0A8J1L3T8_XENLA</name>
<keyword evidence="10" id="KW-1185">Reference proteome</keyword>
<dbReference type="AlphaFoldDB" id="A0A8J1L3T8"/>
<dbReference type="Proteomes" id="UP000186698">
    <property type="component" value="Chromosome 6S"/>
</dbReference>
<dbReference type="GO" id="GO:0000981">
    <property type="term" value="F:DNA-binding transcription factor activity, RNA polymerase II-specific"/>
    <property type="evidence" value="ECO:0007669"/>
    <property type="project" value="TreeGrafter"/>
</dbReference>
<dbReference type="GO" id="GO:0008270">
    <property type="term" value="F:zinc ion binding"/>
    <property type="evidence" value="ECO:0007669"/>
    <property type="project" value="UniProtKB-KW"/>
</dbReference>
<dbReference type="Pfam" id="PF00096">
    <property type="entry name" value="zf-C2H2"/>
    <property type="match status" value="2"/>
</dbReference>
<gene>
    <name evidence="11" type="primary">LOC108695547</name>
</gene>
<dbReference type="OrthoDB" id="6496718at2759"/>
<evidence type="ECO:0000259" key="9">
    <source>
        <dbReference type="PROSITE" id="PS50157"/>
    </source>
</evidence>
<feature type="domain" description="C2H2-type" evidence="9">
    <location>
        <begin position="155"/>
        <end position="182"/>
    </location>
</feature>
<evidence type="ECO:0000256" key="6">
    <source>
        <dbReference type="ARBA" id="ARBA00023163"/>
    </source>
</evidence>
<keyword evidence="2" id="KW-0677">Repeat</keyword>
<dbReference type="KEGG" id="xla:108695547"/>
<dbReference type="Gene3D" id="3.30.160.60">
    <property type="entry name" value="Classic Zinc Finger"/>
    <property type="match status" value="3"/>
</dbReference>
<dbReference type="GO" id="GO:0000978">
    <property type="term" value="F:RNA polymerase II cis-regulatory region sequence-specific DNA binding"/>
    <property type="evidence" value="ECO:0007669"/>
    <property type="project" value="TreeGrafter"/>
</dbReference>
<organism evidence="10 11">
    <name type="scientific">Xenopus laevis</name>
    <name type="common">African clawed frog</name>
    <dbReference type="NCBI Taxonomy" id="8355"/>
    <lineage>
        <taxon>Eukaryota</taxon>
        <taxon>Metazoa</taxon>
        <taxon>Chordata</taxon>
        <taxon>Craniata</taxon>
        <taxon>Vertebrata</taxon>
        <taxon>Euteleostomi</taxon>
        <taxon>Amphibia</taxon>
        <taxon>Batrachia</taxon>
        <taxon>Anura</taxon>
        <taxon>Pipoidea</taxon>
        <taxon>Pipidae</taxon>
        <taxon>Xenopodinae</taxon>
        <taxon>Xenopus</taxon>
        <taxon>Xenopus</taxon>
    </lineage>
</organism>
<evidence type="ECO:0000313" key="10">
    <source>
        <dbReference type="Proteomes" id="UP000186698"/>
    </source>
</evidence>
<keyword evidence="4" id="KW-0862">Zinc</keyword>
<keyword evidence="3 7" id="KW-0863">Zinc-finger</keyword>
<dbReference type="PANTHER" id="PTHR23235:SF178">
    <property type="entry name" value="C2H2-TYPE DOMAIN-CONTAINING PROTEIN-RELATED"/>
    <property type="match status" value="1"/>
</dbReference>
<dbReference type="SMART" id="SM00355">
    <property type="entry name" value="ZnF_C2H2"/>
    <property type="match status" value="3"/>
</dbReference>
<proteinExistence type="predicted"/>
<feature type="region of interest" description="Disordered" evidence="8">
    <location>
        <begin position="1"/>
        <end position="60"/>
    </location>
</feature>
<evidence type="ECO:0000256" key="5">
    <source>
        <dbReference type="ARBA" id="ARBA00023015"/>
    </source>
</evidence>
<reference evidence="11" key="1">
    <citation type="submission" date="2025-08" db="UniProtKB">
        <authorList>
            <consortium name="RefSeq"/>
        </authorList>
    </citation>
    <scope>IDENTIFICATION</scope>
    <source>
        <strain evidence="11">J_2021</strain>
        <tissue evidence="11">Erythrocytes</tissue>
    </source>
</reference>
<feature type="domain" description="C2H2-type" evidence="9">
    <location>
        <begin position="78"/>
        <end position="103"/>
    </location>
</feature>
<evidence type="ECO:0000256" key="1">
    <source>
        <dbReference type="ARBA" id="ARBA00022723"/>
    </source>
</evidence>